<keyword evidence="2" id="KW-1185">Reference proteome</keyword>
<reference evidence="1 2" key="1">
    <citation type="journal article" date="2013" name="Genome Announc.">
        <title>Draft Genome Sequence of Arcticibacter svalbardensis Strain MN12-7T, a Member of the Family Sphingobacteriaceae Isolated from an Arctic Soil Sample.</title>
        <authorList>
            <person name="Shivaji S."/>
            <person name="Ara S."/>
            <person name="Prasad S."/>
            <person name="Manasa B.P."/>
            <person name="Begum Z."/>
            <person name="Singh A."/>
            <person name="Kumar Pinnaka A."/>
        </authorList>
    </citation>
    <scope>NUCLEOTIDE SEQUENCE [LARGE SCALE GENOMIC DNA]</scope>
    <source>
        <strain evidence="1 2">MN12-7</strain>
    </source>
</reference>
<dbReference type="EMBL" id="AQPN01000063">
    <property type="protein sequence ID" value="EOR95242.1"/>
    <property type="molecule type" value="Genomic_DNA"/>
</dbReference>
<dbReference type="Proteomes" id="UP000014174">
    <property type="component" value="Unassembled WGS sequence"/>
</dbReference>
<name>R9GTS3_9SPHI</name>
<dbReference type="AlphaFoldDB" id="R9GTS3"/>
<sequence>MKVRQKNFENVLAITDSTGRFELGISEVNKAIPFIFELDNYAKVETSLNGNMVVKLIAVGKVLLGGVSTVS</sequence>
<dbReference type="STRING" id="1150600.ADIARSV_1730"/>
<evidence type="ECO:0000313" key="2">
    <source>
        <dbReference type="Proteomes" id="UP000014174"/>
    </source>
</evidence>
<evidence type="ECO:0000313" key="1">
    <source>
        <dbReference type="EMBL" id="EOR95242.1"/>
    </source>
</evidence>
<evidence type="ECO:0008006" key="3">
    <source>
        <dbReference type="Google" id="ProtNLM"/>
    </source>
</evidence>
<protein>
    <recommendedName>
        <fullName evidence="3">TonB-dependent receptor</fullName>
    </recommendedName>
</protein>
<proteinExistence type="predicted"/>
<comment type="caution">
    <text evidence="1">The sequence shown here is derived from an EMBL/GenBank/DDBJ whole genome shotgun (WGS) entry which is preliminary data.</text>
</comment>
<organism evidence="1 2">
    <name type="scientific">Arcticibacter svalbardensis MN12-7</name>
    <dbReference type="NCBI Taxonomy" id="1150600"/>
    <lineage>
        <taxon>Bacteria</taxon>
        <taxon>Pseudomonadati</taxon>
        <taxon>Bacteroidota</taxon>
        <taxon>Sphingobacteriia</taxon>
        <taxon>Sphingobacteriales</taxon>
        <taxon>Sphingobacteriaceae</taxon>
        <taxon>Arcticibacter</taxon>
    </lineage>
</organism>
<gene>
    <name evidence="1" type="ORF">ADIARSV_1730</name>
</gene>
<dbReference type="RefSeq" id="WP_016194966.1">
    <property type="nucleotide sequence ID" value="NZ_AQPN01000063.1"/>
</dbReference>
<dbReference type="OrthoDB" id="7432683at2"/>
<accession>R9GTS3</accession>